<dbReference type="EMBL" id="JN254114">
    <property type="protein sequence ID" value="AEK80927.1"/>
    <property type="molecule type" value="Genomic_DNA"/>
</dbReference>
<dbReference type="InterPro" id="IPR031825">
    <property type="entry name" value="RXLR"/>
</dbReference>
<feature type="chain" id="PRO_5028512935" description="RxLR effector protein" evidence="5">
    <location>
        <begin position="24"/>
        <end position="77"/>
    </location>
</feature>
<keyword evidence="4 5" id="KW-0732">Signal</keyword>
<feature type="compositionally biased region" description="Basic and acidic residues" evidence="6">
    <location>
        <begin position="60"/>
        <end position="77"/>
    </location>
</feature>
<evidence type="ECO:0000256" key="3">
    <source>
        <dbReference type="ARBA" id="ARBA00022525"/>
    </source>
</evidence>
<evidence type="ECO:0000256" key="2">
    <source>
        <dbReference type="ARBA" id="ARBA00010400"/>
    </source>
</evidence>
<comment type="similarity">
    <text evidence="2 5">Belongs to the RxLR effector family.</text>
</comment>
<evidence type="ECO:0000256" key="4">
    <source>
        <dbReference type="ARBA" id="ARBA00022729"/>
    </source>
</evidence>
<name>G1FS39_PHYSO</name>
<organism evidence="7">
    <name type="scientific">Phytophthora sojae</name>
    <name type="common">Soybean stem and root rot agent</name>
    <name type="synonym">Phytophthora megasperma f. sp. glycines</name>
    <dbReference type="NCBI Taxonomy" id="67593"/>
    <lineage>
        <taxon>Eukaryota</taxon>
        <taxon>Sar</taxon>
        <taxon>Stramenopiles</taxon>
        <taxon>Oomycota</taxon>
        <taxon>Peronosporomycetes</taxon>
        <taxon>Peronosporales</taxon>
        <taxon>Peronosporaceae</taxon>
        <taxon>Phytophthora</taxon>
    </lineage>
</organism>
<reference evidence="7" key="1">
    <citation type="journal article" date="2011" name="Plant Cell">
        <title>Transcriptional programming and functional interactions within the Phytophthora sojae RXLR effector repertoire.</title>
        <authorList>
            <person name="Wang Q."/>
            <person name="Han C."/>
            <person name="Ferreira A.O."/>
            <person name="Yu X."/>
            <person name="Ye W."/>
            <person name="Tripathy S."/>
            <person name="Kale S.D."/>
            <person name="Gu B."/>
            <person name="Sheng Y."/>
            <person name="Sui Y."/>
            <person name="Wang X."/>
            <person name="Zhang Z."/>
            <person name="Cheng B."/>
            <person name="Dong S."/>
            <person name="Shan W."/>
            <person name="Zheng X."/>
            <person name="Dou D."/>
            <person name="Tyler B.M."/>
            <person name="Wang Y."/>
        </authorList>
    </citation>
    <scope>NUCLEOTIDE SEQUENCE</scope>
    <source>
        <strain evidence="7">P7064</strain>
    </source>
</reference>
<dbReference type="Pfam" id="PF16810">
    <property type="entry name" value="RXLR"/>
    <property type="match status" value="1"/>
</dbReference>
<comment type="subcellular location">
    <subcellularLocation>
        <location evidence="1 5">Secreted</location>
    </subcellularLocation>
</comment>
<accession>G1FS39</accession>
<comment type="domain">
    <text evidence="5">The RxLR-dEER motif acts to carry the protein into the host cell cytoplasm through binding to cell surface phosphatidylinositol-3-phosphate.</text>
</comment>
<protein>
    <recommendedName>
        <fullName evidence="5">RxLR effector protein</fullName>
    </recommendedName>
</protein>
<gene>
    <name evidence="7" type="primary">Avh</name>
</gene>
<feature type="non-terminal residue" evidence="7">
    <location>
        <position position="77"/>
    </location>
</feature>
<keyword evidence="3 5" id="KW-0964">Secreted</keyword>
<sequence length="77" mass="8487">MQFRFALLVVAAVFLVLCDGLSASADVDAVRSKTAFSGRLSSEENVSSTDKRNRFLRTSKFGDGDSDDRYDTTVDEE</sequence>
<feature type="signal peptide" evidence="5">
    <location>
        <begin position="1"/>
        <end position="23"/>
    </location>
</feature>
<evidence type="ECO:0000256" key="6">
    <source>
        <dbReference type="SAM" id="MobiDB-lite"/>
    </source>
</evidence>
<comment type="function">
    <text evidence="5">Effector that suppresses plant defense responses during pathogen infection.</text>
</comment>
<proteinExistence type="inferred from homology"/>
<dbReference type="AlphaFoldDB" id="G1FS39"/>
<feature type="region of interest" description="Disordered" evidence="6">
    <location>
        <begin position="57"/>
        <end position="77"/>
    </location>
</feature>
<dbReference type="VEuPathDB" id="FungiDB:PHYSODRAFT_286709"/>
<evidence type="ECO:0000256" key="5">
    <source>
        <dbReference type="RuleBase" id="RU367124"/>
    </source>
</evidence>
<dbReference type="GO" id="GO:0005576">
    <property type="term" value="C:extracellular region"/>
    <property type="evidence" value="ECO:0007669"/>
    <property type="project" value="UniProtKB-SubCell"/>
</dbReference>
<evidence type="ECO:0000256" key="1">
    <source>
        <dbReference type="ARBA" id="ARBA00004613"/>
    </source>
</evidence>
<evidence type="ECO:0000313" key="7">
    <source>
        <dbReference type="EMBL" id="AEK80927.1"/>
    </source>
</evidence>